<accession>A0A4D4JHA7</accession>
<evidence type="ECO:0000313" key="2">
    <source>
        <dbReference type="Proteomes" id="UP000298860"/>
    </source>
</evidence>
<dbReference type="EMBL" id="BJFL01000038">
    <property type="protein sequence ID" value="GDY33277.1"/>
    <property type="molecule type" value="Genomic_DNA"/>
</dbReference>
<gene>
    <name evidence="1" type="ORF">GTS_49100</name>
</gene>
<evidence type="ECO:0000313" key="1">
    <source>
        <dbReference type="EMBL" id="GDY33277.1"/>
    </source>
</evidence>
<reference evidence="2" key="1">
    <citation type="submission" date="2019-04" db="EMBL/GenBank/DDBJ databases">
        <title>Draft genome sequence of Pseudonocardiaceae bacterium SL3-2-4.</title>
        <authorList>
            <person name="Ningsih F."/>
            <person name="Yokota A."/>
            <person name="Sakai Y."/>
            <person name="Nanatani K."/>
            <person name="Yabe S."/>
            <person name="Oetari A."/>
            <person name="Sjamsuridzal W."/>
        </authorList>
    </citation>
    <scope>NUCLEOTIDE SEQUENCE [LARGE SCALE GENOMIC DNA]</scope>
    <source>
        <strain evidence="2">SL3-2-4</strain>
    </source>
</reference>
<organism evidence="1 2">
    <name type="scientific">Gandjariella thermophila</name>
    <dbReference type="NCBI Taxonomy" id="1931992"/>
    <lineage>
        <taxon>Bacteria</taxon>
        <taxon>Bacillati</taxon>
        <taxon>Actinomycetota</taxon>
        <taxon>Actinomycetes</taxon>
        <taxon>Pseudonocardiales</taxon>
        <taxon>Pseudonocardiaceae</taxon>
        <taxon>Gandjariella</taxon>
    </lineage>
</organism>
<protein>
    <submittedName>
        <fullName evidence="1">Uncharacterized protein</fullName>
    </submittedName>
</protein>
<dbReference type="OrthoDB" id="3700422at2"/>
<comment type="caution">
    <text evidence="1">The sequence shown here is derived from an EMBL/GenBank/DDBJ whole genome shotgun (WGS) entry which is preliminary data.</text>
</comment>
<dbReference type="AlphaFoldDB" id="A0A4D4JHA7"/>
<keyword evidence="2" id="KW-1185">Reference proteome</keyword>
<dbReference type="Proteomes" id="UP000298860">
    <property type="component" value="Unassembled WGS sequence"/>
</dbReference>
<proteinExistence type="predicted"/>
<dbReference type="RefSeq" id="WP_153816581.1">
    <property type="nucleotide sequence ID" value="NZ_BJFL01000038.1"/>
</dbReference>
<name>A0A4D4JHA7_9PSEU</name>
<sequence>MSTYRQEGEDITVHLPDQLPVLTPDVARILLAILVELAESKGRRPSGEGERRDC</sequence>